<comment type="caution">
    <text evidence="1">The sequence shown here is derived from an EMBL/GenBank/DDBJ whole genome shotgun (WGS) entry which is preliminary data.</text>
</comment>
<keyword evidence="2" id="KW-1185">Reference proteome</keyword>
<evidence type="ECO:0000313" key="1">
    <source>
        <dbReference type="EMBL" id="GBN73964.1"/>
    </source>
</evidence>
<protein>
    <submittedName>
        <fullName evidence="1">Uncharacterized protein</fullName>
    </submittedName>
</protein>
<organism evidence="1 2">
    <name type="scientific">Araneus ventricosus</name>
    <name type="common">Orbweaver spider</name>
    <name type="synonym">Epeira ventricosa</name>
    <dbReference type="NCBI Taxonomy" id="182803"/>
    <lineage>
        <taxon>Eukaryota</taxon>
        <taxon>Metazoa</taxon>
        <taxon>Ecdysozoa</taxon>
        <taxon>Arthropoda</taxon>
        <taxon>Chelicerata</taxon>
        <taxon>Arachnida</taxon>
        <taxon>Araneae</taxon>
        <taxon>Araneomorphae</taxon>
        <taxon>Entelegynae</taxon>
        <taxon>Araneoidea</taxon>
        <taxon>Araneidae</taxon>
        <taxon>Araneus</taxon>
    </lineage>
</organism>
<reference evidence="1 2" key="1">
    <citation type="journal article" date="2019" name="Sci. Rep.">
        <title>Orb-weaving spider Araneus ventricosus genome elucidates the spidroin gene catalogue.</title>
        <authorList>
            <person name="Kono N."/>
            <person name="Nakamura H."/>
            <person name="Ohtoshi R."/>
            <person name="Moran D.A.P."/>
            <person name="Shinohara A."/>
            <person name="Yoshida Y."/>
            <person name="Fujiwara M."/>
            <person name="Mori M."/>
            <person name="Tomita M."/>
            <person name="Arakawa K."/>
        </authorList>
    </citation>
    <scope>NUCLEOTIDE SEQUENCE [LARGE SCALE GENOMIC DNA]</scope>
</reference>
<proteinExistence type="predicted"/>
<evidence type="ECO:0000313" key="2">
    <source>
        <dbReference type="Proteomes" id="UP000499080"/>
    </source>
</evidence>
<dbReference type="Proteomes" id="UP000499080">
    <property type="component" value="Unassembled WGS sequence"/>
</dbReference>
<name>A0A4Y2RDW4_ARAVE</name>
<dbReference type="EMBL" id="BGPR01016728">
    <property type="protein sequence ID" value="GBN73964.1"/>
    <property type="molecule type" value="Genomic_DNA"/>
</dbReference>
<gene>
    <name evidence="1" type="ORF">AVEN_18996_1</name>
</gene>
<sequence>MTFIRHLQFLRSRESVTSLENSFKEISCIVAVIDICFTDMYPLLFRITAVVCLWLRGRRVLNLKRNSTKDPPFMLAFCALNYTKDSELHFAGVVRKFGAMTCQRRCLPRHLTNVEDYEIRSKITLVCFETVYLYN</sequence>
<dbReference type="AlphaFoldDB" id="A0A4Y2RDW4"/>
<accession>A0A4Y2RDW4</accession>